<dbReference type="SUPFAM" id="SSF52833">
    <property type="entry name" value="Thioredoxin-like"/>
    <property type="match status" value="1"/>
</dbReference>
<protein>
    <submittedName>
        <fullName evidence="2">Thioredoxin</fullName>
    </submittedName>
</protein>
<name>A0A0F7C1R5_BRELA</name>
<dbReference type="AlphaFoldDB" id="A0A0F7C1R5"/>
<dbReference type="Pfam" id="PF00085">
    <property type="entry name" value="Thioredoxin"/>
    <property type="match status" value="1"/>
</dbReference>
<reference evidence="2" key="1">
    <citation type="submission" date="2015-03" db="EMBL/GenBank/DDBJ databases">
        <title>MIGS Cultured Bacterial/Archaeal sample from Brevibacillus laterosporus.</title>
        <authorList>
            <person name="Zeng D."/>
            <person name="Zhu L."/>
            <person name="Dong G."/>
            <person name="Ye W."/>
            <person name="Ren D."/>
            <person name="Wu L."/>
            <person name="Xu J."/>
            <person name="Li G."/>
            <person name="Guo L."/>
        </authorList>
    </citation>
    <scope>NUCLEOTIDE SEQUENCE</scope>
    <source>
        <strain evidence="2">B9</strain>
        <plasmid evidence="2">unnamed2</plasmid>
    </source>
</reference>
<dbReference type="CDD" id="cd02947">
    <property type="entry name" value="TRX_family"/>
    <property type="match status" value="1"/>
</dbReference>
<keyword evidence="2" id="KW-0614">Plasmid</keyword>
<sequence length="123" mass="14337">MQVIGIYSAKEGKRGNVEEIINAQKVFQVDLLQTKYSIFYLYTPLCGTCQIASQMVTMLEQLFPAVVFYRVNINIHKELAQDWKITSVPCLIIYQRDREVARKYAFESVPDLYSWLKSLSIFQ</sequence>
<gene>
    <name evidence="2" type="ORF">EX87_21845</name>
</gene>
<dbReference type="InterPro" id="IPR036249">
    <property type="entry name" value="Thioredoxin-like_sf"/>
</dbReference>
<evidence type="ECO:0000313" key="2">
    <source>
        <dbReference type="EMBL" id="AKF96189.1"/>
    </source>
</evidence>
<proteinExistence type="predicted"/>
<dbReference type="EMBL" id="CP011076">
    <property type="protein sequence ID" value="AKF96189.1"/>
    <property type="molecule type" value="Genomic_DNA"/>
</dbReference>
<dbReference type="Gene3D" id="3.40.30.10">
    <property type="entry name" value="Glutaredoxin"/>
    <property type="match status" value="1"/>
</dbReference>
<organism evidence="2">
    <name type="scientific">Brevibacillus laterosporus</name>
    <name type="common">Bacillus laterosporus</name>
    <dbReference type="NCBI Taxonomy" id="1465"/>
    <lineage>
        <taxon>Bacteria</taxon>
        <taxon>Bacillati</taxon>
        <taxon>Bacillota</taxon>
        <taxon>Bacilli</taxon>
        <taxon>Bacillales</taxon>
        <taxon>Paenibacillaceae</taxon>
        <taxon>Brevibacillus</taxon>
    </lineage>
</organism>
<geneLocation type="plasmid" evidence="2">
    <name>unnamed2</name>
</geneLocation>
<accession>A0A0F7C1R5</accession>
<dbReference type="InterPro" id="IPR013766">
    <property type="entry name" value="Thioredoxin_domain"/>
</dbReference>
<feature type="domain" description="Thioredoxin" evidence="1">
    <location>
        <begin position="23"/>
        <end position="116"/>
    </location>
</feature>
<evidence type="ECO:0000259" key="1">
    <source>
        <dbReference type="Pfam" id="PF00085"/>
    </source>
</evidence>